<dbReference type="PANTHER" id="PTHR43284">
    <property type="entry name" value="ASPARAGINE SYNTHETASE (GLUTAMINE-HYDROLYZING)"/>
    <property type="match status" value="1"/>
</dbReference>
<evidence type="ECO:0000313" key="13">
    <source>
        <dbReference type="EMBL" id="OMI35075.1"/>
    </source>
</evidence>
<keyword evidence="4 10" id="KW-0547">Nucleotide-binding</keyword>
<keyword evidence="6 9" id="KW-0061">Asparagine biosynthesis</keyword>
<dbReference type="CDD" id="cd01991">
    <property type="entry name" value="Asn_synthase_B_C"/>
    <property type="match status" value="1"/>
</dbReference>
<dbReference type="PIRSF" id="PIRSF001589">
    <property type="entry name" value="Asn_synthetase_glu-h"/>
    <property type="match status" value="1"/>
</dbReference>
<dbReference type="Pfam" id="PF00733">
    <property type="entry name" value="Asn_synthase"/>
    <property type="match status" value="1"/>
</dbReference>
<dbReference type="InterPro" id="IPR006426">
    <property type="entry name" value="Asn_synth_AEB"/>
</dbReference>
<evidence type="ECO:0000256" key="2">
    <source>
        <dbReference type="ARBA" id="ARBA00005752"/>
    </source>
</evidence>
<dbReference type="Pfam" id="PF13537">
    <property type="entry name" value="GATase_7"/>
    <property type="match status" value="1"/>
</dbReference>
<comment type="catalytic activity">
    <reaction evidence="8">
        <text>L-aspartate + L-glutamine + ATP + H2O = L-asparagine + L-glutamate + AMP + diphosphate + H(+)</text>
        <dbReference type="Rhea" id="RHEA:12228"/>
        <dbReference type="ChEBI" id="CHEBI:15377"/>
        <dbReference type="ChEBI" id="CHEBI:15378"/>
        <dbReference type="ChEBI" id="CHEBI:29985"/>
        <dbReference type="ChEBI" id="CHEBI:29991"/>
        <dbReference type="ChEBI" id="CHEBI:30616"/>
        <dbReference type="ChEBI" id="CHEBI:33019"/>
        <dbReference type="ChEBI" id="CHEBI:58048"/>
        <dbReference type="ChEBI" id="CHEBI:58359"/>
        <dbReference type="ChEBI" id="CHEBI:456215"/>
        <dbReference type="EC" id="6.3.5.4"/>
    </reaction>
</comment>
<evidence type="ECO:0000259" key="12">
    <source>
        <dbReference type="PROSITE" id="PS51278"/>
    </source>
</evidence>
<comment type="similarity">
    <text evidence="2">Belongs to the asparagine synthetase family.</text>
</comment>
<dbReference type="InterPro" id="IPR033738">
    <property type="entry name" value="AsnB_N"/>
</dbReference>
<dbReference type="GO" id="GO:0005524">
    <property type="term" value="F:ATP binding"/>
    <property type="evidence" value="ECO:0007669"/>
    <property type="project" value="UniProtKB-KW"/>
</dbReference>
<comment type="pathway">
    <text evidence="1">Amino-acid biosynthesis; L-asparagine biosynthesis; L-asparagine from L-aspartate (L-Gln route): step 1/1.</text>
</comment>
<evidence type="ECO:0000256" key="6">
    <source>
        <dbReference type="ARBA" id="ARBA00022888"/>
    </source>
</evidence>
<dbReference type="AlphaFoldDB" id="A0A1R1S9V0"/>
<gene>
    <name evidence="13" type="ORF">SPAR_33206</name>
</gene>
<evidence type="ECO:0000256" key="7">
    <source>
        <dbReference type="ARBA" id="ARBA00022962"/>
    </source>
</evidence>
<feature type="active site" description="For GATase activity" evidence="9">
    <location>
        <position position="2"/>
    </location>
</feature>
<feature type="domain" description="Glutamine amidotransferase type-2" evidence="12">
    <location>
        <begin position="2"/>
        <end position="217"/>
    </location>
</feature>
<evidence type="ECO:0000256" key="11">
    <source>
        <dbReference type="PIRSR" id="PIRSR001589-3"/>
    </source>
</evidence>
<dbReference type="NCBIfam" id="TIGR01536">
    <property type="entry name" value="asn_synth_AEB"/>
    <property type="match status" value="1"/>
</dbReference>
<dbReference type="SUPFAM" id="SSF52402">
    <property type="entry name" value="Adenine nucleotide alpha hydrolases-like"/>
    <property type="match status" value="1"/>
</dbReference>
<dbReference type="PANTHER" id="PTHR43284:SF1">
    <property type="entry name" value="ASPARAGINE SYNTHETASE"/>
    <property type="match status" value="1"/>
</dbReference>
<evidence type="ECO:0000256" key="1">
    <source>
        <dbReference type="ARBA" id="ARBA00005187"/>
    </source>
</evidence>
<dbReference type="InterPro" id="IPR001962">
    <property type="entry name" value="Asn_synthase"/>
</dbReference>
<feature type="binding site" evidence="10">
    <location>
        <position position="104"/>
    </location>
    <ligand>
        <name>L-glutamine</name>
        <dbReference type="ChEBI" id="CHEBI:58359"/>
    </ligand>
</feature>
<dbReference type="InterPro" id="IPR014729">
    <property type="entry name" value="Rossmann-like_a/b/a_fold"/>
</dbReference>
<feature type="site" description="Important for beta-aspartyl-AMP intermediate formation" evidence="11">
    <location>
        <position position="381"/>
    </location>
</feature>
<evidence type="ECO:0000256" key="9">
    <source>
        <dbReference type="PIRSR" id="PIRSR001589-1"/>
    </source>
</evidence>
<dbReference type="PROSITE" id="PS51278">
    <property type="entry name" value="GATASE_TYPE_2"/>
    <property type="match status" value="1"/>
</dbReference>
<accession>A0A1R1S9V0</accession>
<feature type="binding site" evidence="10">
    <location>
        <position position="296"/>
    </location>
    <ligand>
        <name>ATP</name>
        <dbReference type="ChEBI" id="CHEBI:30616"/>
    </ligand>
</feature>
<dbReference type="InterPro" id="IPR017932">
    <property type="entry name" value="GATase_2_dom"/>
</dbReference>
<dbReference type="EMBL" id="ASQP01000419">
    <property type="protein sequence ID" value="OMI35075.1"/>
    <property type="molecule type" value="Genomic_DNA"/>
</dbReference>
<keyword evidence="7 9" id="KW-0315">Glutamine amidotransferase</keyword>
<dbReference type="EC" id="6.3.5.4" evidence="3"/>
<evidence type="ECO:0000256" key="5">
    <source>
        <dbReference type="ARBA" id="ARBA00022840"/>
    </source>
</evidence>
<dbReference type="Gene3D" id="3.60.20.10">
    <property type="entry name" value="Glutamine Phosphoribosylpyrophosphate, subunit 1, domain 1"/>
    <property type="match status" value="1"/>
</dbReference>
<name>A0A1R1S9V0_9ACTN</name>
<sequence length="610" mass="67572">MCGLAGWLDFSRDMGKERAVVEAMTETLRARGPDEGGVWTGPHAGLGHRRLAVIDIRGGRQPMTAEVGPHREPVVLVYSGEIYNFRELRAELGRLGHRFTTRSDTEVLLRAYLEWGAGCAERLRGMFAFAVWDSSREELLLVRDRLGVKPLYYAPRPDGVLFASEPKGVLAHPDFRPEVAREALTILLTPRLALPGETPLTGLYEVKPGHVVRCDRRGCHEYPYWRLVSRDHRDDVATTVDTVRGLLEEVVEQQLVADVPVSCMLSGGLDSSLLAALAARRAGGSGEGRPLRTFSVGFVGDERDFRPTALRPERDAPYARLAAGHLGTDHVEVALDPAEVAGARHAALRARDLPTRGHFDASMHLLFRRLRASSTVALSGEAADEVFGGYPWFHDPQVVWRDRFPWLGDAPRLADCLAPDVRAELRPREAEQDRYATLRARVPRLPGERGLDARMREVLFFSLHGPLAGLLDRKDRMSMAVGLEVRVPYCDHVLLEYVWNVPWHMKVCDGREKSLLRMTAADLLPPEVLTRPKTAYPALHDPAHEAAVRDAVLALPGDPGSPLGGLLDATRVRELAEGAGPTMTHAGTAHLLLPLLEVDRWLREYGLEIG</sequence>
<dbReference type="GO" id="GO:0006529">
    <property type="term" value="P:asparagine biosynthetic process"/>
    <property type="evidence" value="ECO:0007669"/>
    <property type="project" value="UniProtKB-KW"/>
</dbReference>
<dbReference type="Gene3D" id="3.40.50.620">
    <property type="entry name" value="HUPs"/>
    <property type="match status" value="1"/>
</dbReference>
<dbReference type="CDD" id="cd00712">
    <property type="entry name" value="AsnB"/>
    <property type="match status" value="1"/>
</dbReference>
<evidence type="ECO:0000256" key="10">
    <source>
        <dbReference type="PIRSR" id="PIRSR001589-2"/>
    </source>
</evidence>
<evidence type="ECO:0000256" key="4">
    <source>
        <dbReference type="ARBA" id="ARBA00022741"/>
    </source>
</evidence>
<dbReference type="InterPro" id="IPR029055">
    <property type="entry name" value="Ntn_hydrolases_N"/>
</dbReference>
<dbReference type="InterPro" id="IPR051786">
    <property type="entry name" value="ASN_synthetase/amidase"/>
</dbReference>
<dbReference type="GO" id="GO:0005829">
    <property type="term" value="C:cytosol"/>
    <property type="evidence" value="ECO:0007669"/>
    <property type="project" value="TreeGrafter"/>
</dbReference>
<dbReference type="Proteomes" id="UP000186168">
    <property type="component" value="Unassembled WGS sequence"/>
</dbReference>
<proteinExistence type="inferred from homology"/>
<evidence type="ECO:0000256" key="3">
    <source>
        <dbReference type="ARBA" id="ARBA00012737"/>
    </source>
</evidence>
<protein>
    <recommendedName>
        <fullName evidence="3">asparagine synthase (glutamine-hydrolyzing)</fullName>
        <ecNumber evidence="3">6.3.5.4</ecNumber>
    </recommendedName>
</protein>
<evidence type="ECO:0000313" key="14">
    <source>
        <dbReference type="Proteomes" id="UP000186168"/>
    </source>
</evidence>
<keyword evidence="5 10" id="KW-0067">ATP-binding</keyword>
<dbReference type="GO" id="GO:0004066">
    <property type="term" value="F:asparagine synthase (glutamine-hydrolyzing) activity"/>
    <property type="evidence" value="ECO:0007669"/>
    <property type="project" value="UniProtKB-EC"/>
</dbReference>
<comment type="caution">
    <text evidence="13">The sequence shown here is derived from an EMBL/GenBank/DDBJ whole genome shotgun (WGS) entry which is preliminary data.</text>
</comment>
<dbReference type="SUPFAM" id="SSF56235">
    <property type="entry name" value="N-terminal nucleophile aminohydrolases (Ntn hydrolases)"/>
    <property type="match status" value="1"/>
</dbReference>
<reference evidence="13 14" key="1">
    <citation type="submission" date="2013-05" db="EMBL/GenBank/DDBJ databases">
        <title>Genome sequence of Streptomyces sparsogenes DSM 40356.</title>
        <authorList>
            <person name="Coyne S."/>
            <person name="Seebeck F.P."/>
        </authorList>
    </citation>
    <scope>NUCLEOTIDE SEQUENCE [LARGE SCALE GENOMIC DNA]</scope>
    <source>
        <strain evidence="13 14">DSM 40356</strain>
    </source>
</reference>
<keyword evidence="14" id="KW-1185">Reference proteome</keyword>
<feature type="binding site" evidence="10">
    <location>
        <begin position="379"/>
        <end position="380"/>
    </location>
    <ligand>
        <name>ATP</name>
        <dbReference type="ChEBI" id="CHEBI:30616"/>
    </ligand>
</feature>
<keyword evidence="9" id="KW-0028">Amino-acid biosynthesis</keyword>
<organism evidence="13 14">
    <name type="scientific">Streptomyces sparsogenes DSM 40356</name>
    <dbReference type="NCBI Taxonomy" id="1331668"/>
    <lineage>
        <taxon>Bacteria</taxon>
        <taxon>Bacillati</taxon>
        <taxon>Actinomycetota</taxon>
        <taxon>Actinomycetes</taxon>
        <taxon>Kitasatosporales</taxon>
        <taxon>Streptomycetaceae</taxon>
        <taxon>Streptomyces</taxon>
    </lineage>
</organism>
<evidence type="ECO:0000256" key="8">
    <source>
        <dbReference type="ARBA" id="ARBA00048741"/>
    </source>
</evidence>